<reference evidence="1 2" key="2">
    <citation type="submission" date="2018-11" db="EMBL/GenBank/DDBJ databases">
        <authorList>
            <consortium name="Pathogen Informatics"/>
        </authorList>
    </citation>
    <scope>NUCLEOTIDE SEQUENCE [LARGE SCALE GENOMIC DNA]</scope>
</reference>
<dbReference type="Proteomes" id="UP000280834">
    <property type="component" value="Unassembled WGS sequence"/>
</dbReference>
<dbReference type="EMBL" id="UZAG01015617">
    <property type="protein sequence ID" value="VDO21965.1"/>
    <property type="molecule type" value="Genomic_DNA"/>
</dbReference>
<gene>
    <name evidence="1" type="ORF">BTMF_LOCUS6499</name>
</gene>
<protein>
    <submittedName>
        <fullName evidence="1 3">Uncharacterized protein</fullName>
    </submittedName>
</protein>
<evidence type="ECO:0000313" key="1">
    <source>
        <dbReference type="EMBL" id="VDO21965.1"/>
    </source>
</evidence>
<keyword evidence="2" id="KW-1185">Reference proteome</keyword>
<name>A0A0R3QL90_9BILA</name>
<accession>A0A0R3QL90</accession>
<reference evidence="3" key="1">
    <citation type="submission" date="2017-02" db="UniProtKB">
        <authorList>
            <consortium name="WormBaseParasite"/>
        </authorList>
    </citation>
    <scope>IDENTIFICATION</scope>
</reference>
<evidence type="ECO:0000313" key="3">
    <source>
        <dbReference type="WBParaSite" id="BTMF_0000844801-mRNA-1"/>
    </source>
</evidence>
<organism evidence="3">
    <name type="scientific">Brugia timori</name>
    <dbReference type="NCBI Taxonomy" id="42155"/>
    <lineage>
        <taxon>Eukaryota</taxon>
        <taxon>Metazoa</taxon>
        <taxon>Ecdysozoa</taxon>
        <taxon>Nematoda</taxon>
        <taxon>Chromadorea</taxon>
        <taxon>Rhabditida</taxon>
        <taxon>Spirurina</taxon>
        <taxon>Spiruromorpha</taxon>
        <taxon>Filarioidea</taxon>
        <taxon>Onchocercidae</taxon>
        <taxon>Brugia</taxon>
    </lineage>
</organism>
<proteinExistence type="predicted"/>
<sequence length="61" mass="6947">MQTQTKLAMSSLSQYKITFITLPRSSDYVNIFELLLIIDFYGKFLTAGKPPVNVSDVIYLI</sequence>
<evidence type="ECO:0000313" key="2">
    <source>
        <dbReference type="Proteomes" id="UP000280834"/>
    </source>
</evidence>
<dbReference type="WBParaSite" id="BTMF_0000844801-mRNA-1">
    <property type="protein sequence ID" value="BTMF_0000844801-mRNA-1"/>
    <property type="gene ID" value="BTMF_0000844801"/>
</dbReference>
<dbReference type="AlphaFoldDB" id="A0A0R3QL90"/>